<protein>
    <submittedName>
        <fullName evidence="2">Uncharacterized protein</fullName>
    </submittedName>
</protein>
<dbReference type="AlphaFoldDB" id="A0AB32XD71"/>
<dbReference type="KEGG" id="mfm:MfeM64YM_1011"/>
<sequence length="140" mass="16178">MNKQKRWWMLLSYVIIGLVLLIINVVLVCCWQKGSGVFISLIGQTILVMLPYIIVGYSHEKLKYFSHVNISLGVILIILTISQVAVSTKANFLIYFLISFEIINVICITISLIFGIIFFFDYLQSFKESLLIFKQYLKEL</sequence>
<feature type="transmembrane region" description="Helical" evidence="1">
    <location>
        <begin position="34"/>
        <end position="55"/>
    </location>
</feature>
<name>A0AB32XD71_MYCFM</name>
<dbReference type="EMBL" id="CP002458">
    <property type="protein sequence ID" value="ADV35006.1"/>
    <property type="molecule type" value="Genomic_DNA"/>
</dbReference>
<evidence type="ECO:0000256" key="1">
    <source>
        <dbReference type="SAM" id="Phobius"/>
    </source>
</evidence>
<keyword evidence="1" id="KW-0472">Membrane</keyword>
<reference evidence="2 3" key="1">
    <citation type="journal article" date="2011" name="J. Bacteriol.">
        <title>Genome sequence of the repetitive-sequence-rich Mycoplasma fermentans strain M64.</title>
        <authorList>
            <person name="Shu H.W."/>
            <person name="Liu T.T."/>
            <person name="Chang H.Y."/>
            <person name="Liu Y.M."/>
            <person name="Wu K.M."/>
            <person name="Shu H.Y."/>
            <person name="Tsai S.F."/>
            <person name="Hsiao K.J."/>
            <person name="Hu W.S."/>
            <person name="Ng W.V."/>
        </authorList>
    </citation>
    <scope>NUCLEOTIDE SEQUENCE [LARGE SCALE GENOMIC DNA]</scope>
    <source>
        <strain evidence="2 3">M64</strain>
    </source>
</reference>
<evidence type="ECO:0000313" key="3">
    <source>
        <dbReference type="Proteomes" id="UP000007473"/>
    </source>
</evidence>
<feature type="transmembrane region" description="Helical" evidence="1">
    <location>
        <begin position="67"/>
        <end position="86"/>
    </location>
</feature>
<keyword evidence="1" id="KW-0812">Transmembrane</keyword>
<feature type="transmembrane region" description="Helical" evidence="1">
    <location>
        <begin position="7"/>
        <end position="28"/>
    </location>
</feature>
<proteinExistence type="predicted"/>
<keyword evidence="1" id="KW-1133">Transmembrane helix</keyword>
<organism evidence="2 3">
    <name type="scientific">Mycoplasmopsis fermentans (strain M64)</name>
    <name type="common">Mycoplasma fermentans</name>
    <dbReference type="NCBI Taxonomy" id="943945"/>
    <lineage>
        <taxon>Bacteria</taxon>
        <taxon>Bacillati</taxon>
        <taxon>Mycoplasmatota</taxon>
        <taxon>Mycoplasmoidales</taxon>
        <taxon>Metamycoplasmataceae</taxon>
        <taxon>Mycoplasmopsis</taxon>
    </lineage>
</organism>
<dbReference type="RefSeq" id="WP_013355021.1">
    <property type="nucleotide sequence ID" value="NC_014921.1"/>
</dbReference>
<evidence type="ECO:0000313" key="2">
    <source>
        <dbReference type="EMBL" id="ADV35006.1"/>
    </source>
</evidence>
<accession>A0AB32XD71</accession>
<feature type="transmembrane region" description="Helical" evidence="1">
    <location>
        <begin position="92"/>
        <end position="120"/>
    </location>
</feature>
<dbReference type="Proteomes" id="UP000007473">
    <property type="component" value="Chromosome"/>
</dbReference>
<gene>
    <name evidence="2" type="ordered locus">MfeM64YM_1011</name>
</gene>